<accession>A0A382YME5</accession>
<dbReference type="EMBL" id="UINC01177059">
    <property type="protein sequence ID" value="SVD84487.1"/>
    <property type="molecule type" value="Genomic_DNA"/>
</dbReference>
<reference evidence="1" key="1">
    <citation type="submission" date="2018-05" db="EMBL/GenBank/DDBJ databases">
        <authorList>
            <person name="Lanie J.A."/>
            <person name="Ng W.-L."/>
            <person name="Kazmierczak K.M."/>
            <person name="Andrzejewski T.M."/>
            <person name="Davidsen T.M."/>
            <person name="Wayne K.J."/>
            <person name="Tettelin H."/>
            <person name="Glass J.I."/>
            <person name="Rusch D."/>
            <person name="Podicherti R."/>
            <person name="Tsui H.-C.T."/>
            <person name="Winkler M.E."/>
        </authorList>
    </citation>
    <scope>NUCLEOTIDE SEQUENCE</scope>
</reference>
<dbReference type="AlphaFoldDB" id="A0A382YME5"/>
<name>A0A382YME5_9ZZZZ</name>
<gene>
    <name evidence="1" type="ORF">METZ01_LOCUS437341</name>
</gene>
<proteinExistence type="predicted"/>
<feature type="non-terminal residue" evidence="1">
    <location>
        <position position="1"/>
    </location>
</feature>
<organism evidence="1">
    <name type="scientific">marine metagenome</name>
    <dbReference type="NCBI Taxonomy" id="408172"/>
    <lineage>
        <taxon>unclassified sequences</taxon>
        <taxon>metagenomes</taxon>
        <taxon>ecological metagenomes</taxon>
    </lineage>
</organism>
<protein>
    <submittedName>
        <fullName evidence="1">Uncharacterized protein</fullName>
    </submittedName>
</protein>
<evidence type="ECO:0000313" key="1">
    <source>
        <dbReference type="EMBL" id="SVD84487.1"/>
    </source>
</evidence>
<sequence>VTPTPPPTIVPTPLSDVFGIHGFTLSLDPNSSFAASGLDVSGLTETEADESQGILKLNYNGADVIFYWQQNESSSGSEAQVEAALALLSASKPTRTFTVISQGEVSPDGQGGIYSGFLSTATGKNAGGGLIGAWQCGDTAFTMTVRGPDATVIQIRFDRLVENFKCG</sequence>